<dbReference type="EMBL" id="JAHUZN010000012">
    <property type="protein sequence ID" value="KAG8476337.1"/>
    <property type="molecule type" value="Genomic_DNA"/>
</dbReference>
<dbReference type="AlphaFoldDB" id="A0A8J5Y9A0"/>
<dbReference type="OrthoDB" id="10268192at2759"/>
<protein>
    <submittedName>
        <fullName evidence="2">Uncharacterized protein</fullName>
    </submittedName>
</protein>
<accession>A0A8J5Y9A0</accession>
<reference evidence="2 3" key="1">
    <citation type="journal article" date="2021" name="bioRxiv">
        <title>The Gossypium anomalum genome as a resource for cotton improvement and evolutionary analysis of hybrid incompatibility.</title>
        <authorList>
            <person name="Grover C.E."/>
            <person name="Yuan D."/>
            <person name="Arick M.A."/>
            <person name="Miller E.R."/>
            <person name="Hu G."/>
            <person name="Peterson D.G."/>
            <person name="Wendel J.F."/>
            <person name="Udall J.A."/>
        </authorList>
    </citation>
    <scope>NUCLEOTIDE SEQUENCE [LARGE SCALE GENOMIC DNA]</scope>
    <source>
        <strain evidence="2">JFW-Udall</strain>
        <tissue evidence="2">Leaf</tissue>
    </source>
</reference>
<keyword evidence="3" id="KW-1185">Reference proteome</keyword>
<evidence type="ECO:0000313" key="3">
    <source>
        <dbReference type="Proteomes" id="UP000701853"/>
    </source>
</evidence>
<comment type="caution">
    <text evidence="2">The sequence shown here is derived from an EMBL/GenBank/DDBJ whole genome shotgun (WGS) entry which is preliminary data.</text>
</comment>
<gene>
    <name evidence="2" type="ORF">CXB51_033301</name>
</gene>
<sequence>MCESWRKRLRFCGLFRPRRNPNGFHDVWVVGDPPPTTEDASRSLEAMGRSQGAAHATASLIFSGIENRDLRSPNPTAEKQPWRRVQAGFHILASFVDSMKEIESLYEYVMEVHDDLAWN</sequence>
<evidence type="ECO:0000313" key="2">
    <source>
        <dbReference type="EMBL" id="KAG8476337.1"/>
    </source>
</evidence>
<name>A0A8J5Y9A0_9ROSI</name>
<organism evidence="2 3">
    <name type="scientific">Gossypium anomalum</name>
    <dbReference type="NCBI Taxonomy" id="47600"/>
    <lineage>
        <taxon>Eukaryota</taxon>
        <taxon>Viridiplantae</taxon>
        <taxon>Streptophyta</taxon>
        <taxon>Embryophyta</taxon>
        <taxon>Tracheophyta</taxon>
        <taxon>Spermatophyta</taxon>
        <taxon>Magnoliopsida</taxon>
        <taxon>eudicotyledons</taxon>
        <taxon>Gunneridae</taxon>
        <taxon>Pentapetalae</taxon>
        <taxon>rosids</taxon>
        <taxon>malvids</taxon>
        <taxon>Malvales</taxon>
        <taxon>Malvaceae</taxon>
        <taxon>Malvoideae</taxon>
        <taxon>Gossypium</taxon>
    </lineage>
</organism>
<dbReference type="Proteomes" id="UP000701853">
    <property type="component" value="Chromosome 12"/>
</dbReference>
<feature type="region of interest" description="Disordered" evidence="1">
    <location>
        <begin position="30"/>
        <end position="49"/>
    </location>
</feature>
<evidence type="ECO:0000256" key="1">
    <source>
        <dbReference type="SAM" id="MobiDB-lite"/>
    </source>
</evidence>
<proteinExistence type="predicted"/>